<dbReference type="Proteomes" id="UP000261380">
    <property type="component" value="Unplaced"/>
</dbReference>
<dbReference type="AlphaFoldDB" id="A0A3B5MF49"/>
<name>A0A3B5MF49_9TELE</name>
<organism evidence="1 2">
    <name type="scientific">Xiphophorus couchianus</name>
    <name type="common">Monterrey platyfish</name>
    <dbReference type="NCBI Taxonomy" id="32473"/>
    <lineage>
        <taxon>Eukaryota</taxon>
        <taxon>Metazoa</taxon>
        <taxon>Chordata</taxon>
        <taxon>Craniata</taxon>
        <taxon>Vertebrata</taxon>
        <taxon>Euteleostomi</taxon>
        <taxon>Actinopterygii</taxon>
        <taxon>Neopterygii</taxon>
        <taxon>Teleostei</taxon>
        <taxon>Neoteleostei</taxon>
        <taxon>Acanthomorphata</taxon>
        <taxon>Ovalentaria</taxon>
        <taxon>Atherinomorphae</taxon>
        <taxon>Cyprinodontiformes</taxon>
        <taxon>Poeciliidae</taxon>
        <taxon>Poeciliinae</taxon>
        <taxon>Xiphophorus</taxon>
    </lineage>
</organism>
<reference evidence="1" key="2">
    <citation type="submission" date="2025-09" db="UniProtKB">
        <authorList>
            <consortium name="Ensembl"/>
        </authorList>
    </citation>
    <scope>IDENTIFICATION</scope>
</reference>
<proteinExistence type="predicted"/>
<keyword evidence="2" id="KW-1185">Reference proteome</keyword>
<dbReference type="Gene3D" id="2.30.30.140">
    <property type="match status" value="1"/>
</dbReference>
<dbReference type="Ensembl" id="ENSXCOT00000022479.1">
    <property type="protein sequence ID" value="ENSXCOP00000022210.1"/>
    <property type="gene ID" value="ENSXCOG00000016598.1"/>
</dbReference>
<dbReference type="STRING" id="32473.ENSXCOP00000022210"/>
<reference evidence="1" key="1">
    <citation type="submission" date="2025-08" db="UniProtKB">
        <authorList>
            <consortium name="Ensembl"/>
        </authorList>
    </citation>
    <scope>IDENTIFICATION</scope>
</reference>
<dbReference type="GeneTree" id="ENSGT01110000271572"/>
<protein>
    <submittedName>
        <fullName evidence="1">Uncharacterized protein</fullName>
    </submittedName>
</protein>
<evidence type="ECO:0000313" key="2">
    <source>
        <dbReference type="Proteomes" id="UP000261380"/>
    </source>
</evidence>
<evidence type="ECO:0000313" key="1">
    <source>
        <dbReference type="Ensembl" id="ENSXCOP00000022210.1"/>
    </source>
</evidence>
<accession>A0A3B5MF49</accession>
<dbReference type="SUPFAM" id="SSF63748">
    <property type="entry name" value="Tudor/PWWP/MBT"/>
    <property type="match status" value="1"/>
</dbReference>
<sequence>VLLSTGGGYVREMSDMKHSYAFFASLNGSFKAGTRAFPPSCRVFVLGSKVLACWTDCRFYPAKILKVNKDGETQL</sequence>